<organism evidence="6 7">
    <name type="scientific">Salix udensis</name>
    <dbReference type="NCBI Taxonomy" id="889485"/>
    <lineage>
        <taxon>Eukaryota</taxon>
        <taxon>Viridiplantae</taxon>
        <taxon>Streptophyta</taxon>
        <taxon>Embryophyta</taxon>
        <taxon>Tracheophyta</taxon>
        <taxon>Spermatophyta</taxon>
        <taxon>Magnoliopsida</taxon>
        <taxon>eudicotyledons</taxon>
        <taxon>Gunneridae</taxon>
        <taxon>Pentapetalae</taxon>
        <taxon>rosids</taxon>
        <taxon>fabids</taxon>
        <taxon>Malpighiales</taxon>
        <taxon>Salicaceae</taxon>
        <taxon>Saliceae</taxon>
        <taxon>Salix</taxon>
    </lineage>
</organism>
<dbReference type="GO" id="GO:0005737">
    <property type="term" value="C:cytoplasm"/>
    <property type="evidence" value="ECO:0007669"/>
    <property type="project" value="TreeGrafter"/>
</dbReference>
<keyword evidence="5" id="KW-0460">Magnesium</keyword>
<gene>
    <name evidence="6" type="ORF">OIU84_003780</name>
</gene>
<dbReference type="EMBL" id="JAPFFJ010000012">
    <property type="protein sequence ID" value="KAJ6414832.1"/>
    <property type="molecule type" value="Genomic_DNA"/>
</dbReference>
<evidence type="ECO:0000256" key="3">
    <source>
        <dbReference type="ARBA" id="ARBA00022723"/>
    </source>
</evidence>
<comment type="caution">
    <text evidence="6">The sequence shown here is derived from an EMBL/GenBank/DDBJ whole genome shotgun (WGS) entry which is preliminary data.</text>
</comment>
<accession>A0AAD6K2Q6</accession>
<dbReference type="Gene3D" id="3.90.79.10">
    <property type="entry name" value="Nucleoside Triphosphate Pyrophosphohydrolase"/>
    <property type="match status" value="1"/>
</dbReference>
<evidence type="ECO:0000256" key="1">
    <source>
        <dbReference type="ARBA" id="ARBA00001946"/>
    </source>
</evidence>
<dbReference type="PANTHER" id="PTHR12629">
    <property type="entry name" value="DIPHOSPHOINOSITOL POLYPHOSPHATE PHOSPHOHYDROLASE"/>
    <property type="match status" value="1"/>
</dbReference>
<dbReference type="Proteomes" id="UP001162972">
    <property type="component" value="Chromosome 3"/>
</dbReference>
<dbReference type="SUPFAM" id="SSF55811">
    <property type="entry name" value="Nudix"/>
    <property type="match status" value="1"/>
</dbReference>
<dbReference type="InterPro" id="IPR015797">
    <property type="entry name" value="NUDIX_hydrolase-like_dom_sf"/>
</dbReference>
<dbReference type="GO" id="GO:0005634">
    <property type="term" value="C:nucleus"/>
    <property type="evidence" value="ECO:0007669"/>
    <property type="project" value="TreeGrafter"/>
</dbReference>
<proteinExistence type="inferred from homology"/>
<keyword evidence="3" id="KW-0479">Metal-binding</keyword>
<keyword evidence="4" id="KW-0378">Hydrolase</keyword>
<name>A0AAD6K2Q6_9ROSI</name>
<dbReference type="PANTHER" id="PTHR12629:SF71">
    <property type="entry name" value="HYDROLASE 13, MITOCHONDRIAL, PUTATIVE, EXPRESSED-RELATED"/>
    <property type="match status" value="1"/>
</dbReference>
<keyword evidence="7" id="KW-1185">Reference proteome</keyword>
<evidence type="ECO:0000313" key="7">
    <source>
        <dbReference type="Proteomes" id="UP001162972"/>
    </source>
</evidence>
<sequence>MILCSQKVDGRMMRPVDEAACREAIEEAGVKGILDENPLGVWEFRSKSSQNSCTLAGGCRGYMFGLQVTEELDQWPGQASYSRKWLTIEEAFEHCRYDWMRDALKHFLTSLSRRKDLGRRSDLAEIRMIPVSKNEVEGAMLSPNYLVRPSGAQHLEDSSSKRAVQV</sequence>
<dbReference type="GO" id="GO:0016462">
    <property type="term" value="F:pyrophosphatase activity"/>
    <property type="evidence" value="ECO:0007669"/>
    <property type="project" value="InterPro"/>
</dbReference>
<dbReference type="AlphaFoldDB" id="A0AAD6K2Q6"/>
<dbReference type="CDD" id="cd04666">
    <property type="entry name" value="NUDIX_DIPP2_like_Nudt4"/>
    <property type="match status" value="1"/>
</dbReference>
<evidence type="ECO:0008006" key="8">
    <source>
        <dbReference type="Google" id="ProtNLM"/>
    </source>
</evidence>
<dbReference type="InterPro" id="IPR047198">
    <property type="entry name" value="DDP-like_NUDIX"/>
</dbReference>
<reference evidence="6 7" key="1">
    <citation type="journal article" date="2023" name="Int. J. Mol. Sci.">
        <title>De Novo Assembly and Annotation of 11 Diverse Shrub Willow (Salix) Genomes Reveals Novel Gene Organization in Sex-Linked Regions.</title>
        <authorList>
            <person name="Hyden B."/>
            <person name="Feng K."/>
            <person name="Yates T.B."/>
            <person name="Jawdy S."/>
            <person name="Cereghino C."/>
            <person name="Smart L.B."/>
            <person name="Muchero W."/>
        </authorList>
    </citation>
    <scope>NUCLEOTIDE SEQUENCE [LARGE SCALE GENOMIC DNA]</scope>
    <source>
        <tissue evidence="6">Shoot tip</tissue>
    </source>
</reference>
<evidence type="ECO:0000256" key="2">
    <source>
        <dbReference type="ARBA" id="ARBA00005582"/>
    </source>
</evidence>
<protein>
    <recommendedName>
        <fullName evidence="8">Nudix hydrolase domain-containing protein</fullName>
    </recommendedName>
</protein>
<comment type="cofactor">
    <cofactor evidence="1">
        <name>Mg(2+)</name>
        <dbReference type="ChEBI" id="CHEBI:18420"/>
    </cofactor>
</comment>
<evidence type="ECO:0000313" key="6">
    <source>
        <dbReference type="EMBL" id="KAJ6414832.1"/>
    </source>
</evidence>
<evidence type="ECO:0000256" key="4">
    <source>
        <dbReference type="ARBA" id="ARBA00022801"/>
    </source>
</evidence>
<evidence type="ECO:0000256" key="5">
    <source>
        <dbReference type="ARBA" id="ARBA00022842"/>
    </source>
</evidence>
<dbReference type="GO" id="GO:0046872">
    <property type="term" value="F:metal ion binding"/>
    <property type="evidence" value="ECO:0007669"/>
    <property type="project" value="UniProtKB-KW"/>
</dbReference>
<comment type="similarity">
    <text evidence="2">Belongs to the Nudix hydrolase family.</text>
</comment>